<sequence>MAYNPNDSRIVGLQLSVAADLKTVSLGPGMCYAPNTERMLLDSAVSLLVSANSAWQHFYLGNDLGVLKFEASSIAPAAPYQGTARSKSNDPTRRYLGSLYFGSAGTTMQFVHSQPGDRANRIDFTPPGGAAVSQASLLNLATSTTSVSVNAANLVPVTCRILYALIDNTSPADAYLSTPDYGAVSASNYLLSIKGGQGGQYDVVVNGNQQLTYMLNSTLITVGGLTIRVRGYLFDR</sequence>
<evidence type="ECO:0000313" key="1">
    <source>
        <dbReference type="EMBL" id="QHE96878.1"/>
    </source>
</evidence>
<organism evidence="1 2">
    <name type="scientific">Pseudomonas syringae pv. maculicola str. ES4326</name>
    <dbReference type="NCBI Taxonomy" id="629265"/>
    <lineage>
        <taxon>Bacteria</taxon>
        <taxon>Pseudomonadati</taxon>
        <taxon>Pseudomonadota</taxon>
        <taxon>Gammaproteobacteria</taxon>
        <taxon>Pseudomonadales</taxon>
        <taxon>Pseudomonadaceae</taxon>
        <taxon>Pseudomonas</taxon>
    </lineage>
</organism>
<gene>
    <name evidence="1" type="ORF">PMA4326_009730</name>
</gene>
<accession>A0A8T8C066</accession>
<name>A0A8T8C066_PSEYM</name>
<reference evidence="1 2" key="1">
    <citation type="journal article" date="2011" name="PLoS Pathog.">
        <title>Dynamic evolution of pathogenicity revealed by sequencing and comparative genomics of 19 Pseudomonas syringae isolates.</title>
        <authorList>
            <person name="Baltrus D.A."/>
            <person name="Nishimura M.T."/>
            <person name="Romanchuk A."/>
            <person name="Chang J.H."/>
            <person name="Mukhtar M.S."/>
            <person name="Cherkis K."/>
            <person name="Roach J."/>
            <person name="Grant S.R."/>
            <person name="Jones C.D."/>
            <person name="Dangl J.L."/>
        </authorList>
    </citation>
    <scope>NUCLEOTIDE SEQUENCE [LARGE SCALE GENOMIC DNA]</scope>
    <source>
        <strain evidence="1 2">ES4326</strain>
    </source>
</reference>
<dbReference type="EMBL" id="CP047260">
    <property type="protein sequence ID" value="QHE96878.1"/>
    <property type="molecule type" value="Genomic_DNA"/>
</dbReference>
<proteinExistence type="predicted"/>
<dbReference type="Proteomes" id="UP000003811">
    <property type="component" value="Chromosome"/>
</dbReference>
<protein>
    <submittedName>
        <fullName evidence="1">Uncharacterized protein</fullName>
    </submittedName>
</protein>
<dbReference type="AlphaFoldDB" id="A0A8T8C066"/>
<evidence type="ECO:0000313" key="2">
    <source>
        <dbReference type="Proteomes" id="UP000003811"/>
    </source>
</evidence>
<dbReference type="RefSeq" id="WP_007249776.1">
    <property type="nucleotide sequence ID" value="NZ_CP047260.1"/>
</dbReference>